<dbReference type="SUPFAM" id="SSF57667">
    <property type="entry name" value="beta-beta-alpha zinc fingers"/>
    <property type="match status" value="1"/>
</dbReference>
<comment type="subunit">
    <text evidence="2">Homodimer.</text>
</comment>
<dbReference type="InterPro" id="IPR012337">
    <property type="entry name" value="RNaseH-like_sf"/>
</dbReference>
<dbReference type="InterPro" id="IPR052035">
    <property type="entry name" value="ZnF_BED_domain_contain"/>
</dbReference>
<keyword evidence="4 10" id="KW-0863">Zinc-finger</keyword>
<accession>A0A2P2J8B2</accession>
<evidence type="ECO:0000256" key="6">
    <source>
        <dbReference type="ARBA" id="ARBA00023015"/>
    </source>
</evidence>
<dbReference type="Pfam" id="PF05699">
    <property type="entry name" value="Dimer_Tnp_hAT"/>
    <property type="match status" value="1"/>
</dbReference>
<dbReference type="InterPro" id="IPR036236">
    <property type="entry name" value="Znf_C2H2_sf"/>
</dbReference>
<organism evidence="12">
    <name type="scientific">Rhizophora mucronata</name>
    <name type="common">Asiatic mangrove</name>
    <dbReference type="NCBI Taxonomy" id="61149"/>
    <lineage>
        <taxon>Eukaryota</taxon>
        <taxon>Viridiplantae</taxon>
        <taxon>Streptophyta</taxon>
        <taxon>Embryophyta</taxon>
        <taxon>Tracheophyta</taxon>
        <taxon>Spermatophyta</taxon>
        <taxon>Magnoliopsida</taxon>
        <taxon>eudicotyledons</taxon>
        <taxon>Gunneridae</taxon>
        <taxon>Pentapetalae</taxon>
        <taxon>rosids</taxon>
        <taxon>fabids</taxon>
        <taxon>Malpighiales</taxon>
        <taxon>Rhizophoraceae</taxon>
        <taxon>Rhizophora</taxon>
    </lineage>
</organism>
<evidence type="ECO:0000256" key="10">
    <source>
        <dbReference type="PROSITE-ProRule" id="PRU00027"/>
    </source>
</evidence>
<dbReference type="GO" id="GO:0003677">
    <property type="term" value="F:DNA binding"/>
    <property type="evidence" value="ECO:0007669"/>
    <property type="project" value="UniProtKB-KW"/>
</dbReference>
<dbReference type="GO" id="GO:0046983">
    <property type="term" value="F:protein dimerization activity"/>
    <property type="evidence" value="ECO:0007669"/>
    <property type="project" value="InterPro"/>
</dbReference>
<dbReference type="AlphaFoldDB" id="A0A2P2J8B2"/>
<evidence type="ECO:0000256" key="9">
    <source>
        <dbReference type="ARBA" id="ARBA00023242"/>
    </source>
</evidence>
<evidence type="ECO:0000256" key="3">
    <source>
        <dbReference type="ARBA" id="ARBA00022723"/>
    </source>
</evidence>
<dbReference type="InterPro" id="IPR003656">
    <property type="entry name" value="Znf_BED"/>
</dbReference>
<dbReference type="SMART" id="SM00614">
    <property type="entry name" value="ZnF_BED"/>
    <property type="match status" value="1"/>
</dbReference>
<dbReference type="GO" id="GO:0008270">
    <property type="term" value="F:zinc ion binding"/>
    <property type="evidence" value="ECO:0007669"/>
    <property type="project" value="UniProtKB-KW"/>
</dbReference>
<dbReference type="EMBL" id="GGEC01009226">
    <property type="protein sequence ID" value="MBW89709.1"/>
    <property type="molecule type" value="Transcribed_RNA"/>
</dbReference>
<keyword evidence="3" id="KW-0479">Metal-binding</keyword>
<evidence type="ECO:0000256" key="4">
    <source>
        <dbReference type="ARBA" id="ARBA00022771"/>
    </source>
</evidence>
<keyword evidence="8" id="KW-0804">Transcription</keyword>
<dbReference type="GO" id="GO:0005634">
    <property type="term" value="C:nucleus"/>
    <property type="evidence" value="ECO:0007669"/>
    <property type="project" value="UniProtKB-SubCell"/>
</dbReference>
<keyword evidence="9" id="KW-0539">Nucleus</keyword>
<dbReference type="InterPro" id="IPR025525">
    <property type="entry name" value="hAT-like_transposase_RNase-H"/>
</dbReference>
<proteinExistence type="predicted"/>
<dbReference type="SUPFAM" id="SSF53098">
    <property type="entry name" value="Ribonuclease H-like"/>
    <property type="match status" value="1"/>
</dbReference>
<dbReference type="EMBL" id="GGEC01009228">
    <property type="protein sequence ID" value="MBW89711.1"/>
    <property type="molecule type" value="Transcribed_RNA"/>
</dbReference>
<dbReference type="PANTHER" id="PTHR46481">
    <property type="entry name" value="ZINC FINGER BED DOMAIN-CONTAINING PROTEIN 4"/>
    <property type="match status" value="1"/>
</dbReference>
<evidence type="ECO:0000256" key="1">
    <source>
        <dbReference type="ARBA" id="ARBA00004123"/>
    </source>
</evidence>
<evidence type="ECO:0000256" key="8">
    <source>
        <dbReference type="ARBA" id="ARBA00023163"/>
    </source>
</evidence>
<name>A0A2P2J8B2_RHIMU</name>
<comment type="subcellular location">
    <subcellularLocation>
        <location evidence="1">Nucleus</location>
    </subcellularLocation>
</comment>
<reference evidence="12" key="1">
    <citation type="submission" date="2018-02" db="EMBL/GenBank/DDBJ databases">
        <title>Rhizophora mucronata_Transcriptome.</title>
        <authorList>
            <person name="Meera S.P."/>
            <person name="Sreeshan A."/>
            <person name="Augustine A."/>
        </authorList>
    </citation>
    <scope>NUCLEOTIDE SEQUENCE</scope>
    <source>
        <tissue evidence="12">Leaf</tissue>
    </source>
</reference>
<dbReference type="Pfam" id="PF02892">
    <property type="entry name" value="zf-BED"/>
    <property type="match status" value="1"/>
</dbReference>
<evidence type="ECO:0000313" key="12">
    <source>
        <dbReference type="EMBL" id="MBW89709.1"/>
    </source>
</evidence>
<evidence type="ECO:0000256" key="5">
    <source>
        <dbReference type="ARBA" id="ARBA00022833"/>
    </source>
</evidence>
<dbReference type="PANTHER" id="PTHR46481:SF11">
    <property type="entry name" value="ZINC FINGER BED DOMAIN-CONTAINING PROTEIN RICESLEEPER 2-LIKE"/>
    <property type="match status" value="1"/>
</dbReference>
<keyword evidence="5" id="KW-0862">Zinc</keyword>
<dbReference type="InterPro" id="IPR008906">
    <property type="entry name" value="HATC_C_dom"/>
</dbReference>
<dbReference type="Pfam" id="PF14372">
    <property type="entry name" value="hAT-like_RNase-H"/>
    <property type="match status" value="1"/>
</dbReference>
<evidence type="ECO:0000256" key="2">
    <source>
        <dbReference type="ARBA" id="ARBA00011738"/>
    </source>
</evidence>
<keyword evidence="6" id="KW-0805">Transcription regulation</keyword>
<dbReference type="PROSITE" id="PS50808">
    <property type="entry name" value="ZF_BED"/>
    <property type="match status" value="1"/>
</dbReference>
<evidence type="ECO:0000259" key="11">
    <source>
        <dbReference type="PROSITE" id="PS50808"/>
    </source>
</evidence>
<protein>
    <submittedName>
        <fullName evidence="12">Uncharacterized protein MANES_01G128600</fullName>
    </submittedName>
</protein>
<keyword evidence="7" id="KW-0238">DNA-binding</keyword>
<feature type="domain" description="BED-type" evidence="11">
    <location>
        <begin position="13"/>
        <end position="66"/>
    </location>
</feature>
<evidence type="ECO:0000256" key="7">
    <source>
        <dbReference type="ARBA" id="ARBA00023125"/>
    </source>
</evidence>
<sequence>MDLSEEIIVKSSRLKSVVWNDFDRVKKGDTFVAICRHCKRKLSGSSASGTSHLRNHLIRCQRRSNHGIGQCLSVREKRKDGALVLGNVNIEPEQESNEPEQISIVDYRYQQLRLKDDAVHIATNNLDQRRSQFDLAHMIILHGYPLDIVEHVGFRVFVRNLQPLFELVTSEKVEANCMEIYANEKQKVYENLDKFHGKISLSADLWAASEDSQYLCLMAHYIDEAWQSKKKILNFIPVDPSHTADMHSELIMASLVDWDIDRKLFSITSDMFPANDNIIYRIRGRLSQNRFLLCNGQLFDIRCAVDLLNLMVYDALEALFETTYKIRASIRYVKSSRLTQVKFSKMVSQAGVQSQKCLCSDNPSWWESTHAMLEVACEYRGAFSILQEDDPAQAIGLSDLEWDRAKAVTDWLSRIAESKNFFMKSKYPTANIYFPEICSIHLSLIDWCKMSDGFISSIAKKMKSRFDDYWDKCNLALAAAVMLDPRFKMKVIEYYYPQLFGSGSAELIDEVSEYIKALYNEHSIGSPLASLEEDLACQVNGSAGCLPSCGGESKDRLMGFDKFLTEGTQSECFKSDLDKYLEEPLFPRGPPTDFNILNWWKVHTPRYPILSMMARNILGIPMSKVTLEPSFKNGGRVLDRDGVSLQPSTVQALMCSQDWMRSETNS</sequence>